<dbReference type="Proteomes" id="UP000466931">
    <property type="component" value="Chromosome"/>
</dbReference>
<accession>A0A7I7XS20</accession>
<dbReference type="InterPro" id="IPR048868">
    <property type="entry name" value="OGG-like_put"/>
</dbReference>
<dbReference type="RefSeq" id="WP_133057811.1">
    <property type="nucleotide sequence ID" value="NZ_AP022612.1"/>
</dbReference>
<keyword evidence="2" id="KW-1185">Reference proteome</keyword>
<gene>
    <name evidence="1" type="ORF">MCNF_06540</name>
</gene>
<evidence type="ECO:0000313" key="2">
    <source>
        <dbReference type="Proteomes" id="UP000466931"/>
    </source>
</evidence>
<dbReference type="AlphaFoldDB" id="A0A7I7XS20"/>
<name>A0A7I7XS20_9MYCO</name>
<proteinExistence type="predicted"/>
<evidence type="ECO:0000313" key="1">
    <source>
        <dbReference type="EMBL" id="BBZ32049.1"/>
    </source>
</evidence>
<dbReference type="OrthoDB" id="9813491at2"/>
<protein>
    <submittedName>
        <fullName evidence="1">Uncharacterized protein</fullName>
    </submittedName>
</protein>
<organism evidence="1 2">
    <name type="scientific">Mycolicibacterium confluentis</name>
    <dbReference type="NCBI Taxonomy" id="28047"/>
    <lineage>
        <taxon>Bacteria</taxon>
        <taxon>Bacillati</taxon>
        <taxon>Actinomycetota</taxon>
        <taxon>Actinomycetes</taxon>
        <taxon>Mycobacteriales</taxon>
        <taxon>Mycobacteriaceae</taxon>
        <taxon>Mycolicibacterium</taxon>
    </lineage>
</organism>
<sequence length="229" mass="25084">MTSDLANTFGPLVTHAADIAGAADRQSVRYIESTWRSWLRRADIESSFVDKVFGAIGPDTVSRHQIRTLAEDIDSPDGRLALLIAALVWGRGTANGRMREPMLRAITHSNCDDVLQKTAQLAREGAAAEAYNAWTLPGLQAAFFTKWLWAATSLRPNTCCLVLDKRVWNSLGALGWNSLEAAGGQRNWGVRYAAYVDAMHKCADEAGQGVTAEDLEYTLFRINGNLDAL</sequence>
<reference evidence="1" key="2">
    <citation type="submission" date="2020-02" db="EMBL/GenBank/DDBJ databases">
        <authorList>
            <person name="Matsumoto Y."/>
            <person name="Motooka D."/>
            <person name="Nakamura S."/>
        </authorList>
    </citation>
    <scope>NUCLEOTIDE SEQUENCE</scope>
    <source>
        <strain evidence="1">JCM 13671</strain>
    </source>
</reference>
<reference evidence="1" key="1">
    <citation type="journal article" date="2019" name="Emerg. Microbes Infect.">
        <title>Comprehensive subspecies identification of 175 nontuberculous mycobacteria species based on 7547 genomic profiles.</title>
        <authorList>
            <person name="Matsumoto Y."/>
            <person name="Kinjo T."/>
            <person name="Motooka D."/>
            <person name="Nabeya D."/>
            <person name="Jung N."/>
            <person name="Uechi K."/>
            <person name="Horii T."/>
            <person name="Iida T."/>
            <person name="Fujita J."/>
            <person name="Nakamura S."/>
        </authorList>
    </citation>
    <scope>NUCLEOTIDE SEQUENCE [LARGE SCALE GENOMIC DNA]</scope>
    <source>
        <strain evidence="1">JCM 13671</strain>
    </source>
</reference>
<dbReference type="Pfam" id="PF21790">
    <property type="entry name" value="OGG"/>
    <property type="match status" value="1"/>
</dbReference>
<dbReference type="EMBL" id="AP022612">
    <property type="protein sequence ID" value="BBZ32049.1"/>
    <property type="molecule type" value="Genomic_DNA"/>
</dbReference>